<dbReference type="EMBL" id="MLAW01000112">
    <property type="protein sequence ID" value="OJJ11392.1"/>
    <property type="molecule type" value="Genomic_DNA"/>
</dbReference>
<protein>
    <submittedName>
        <fullName evidence="1">Uncharacterized protein</fullName>
    </submittedName>
</protein>
<proteinExistence type="predicted"/>
<keyword evidence="2" id="KW-1185">Reference proteome</keyword>
<gene>
    <name evidence="1" type="ORF">BI308_25840</name>
</gene>
<reference evidence="1" key="1">
    <citation type="submission" date="2016-10" db="EMBL/GenBank/DDBJ databases">
        <title>CRISPR-Cas defence system in Roseofilum reptotaenium: evidence of a bacteriophage-cyanobacterium arms race in the coral black band disease.</title>
        <authorList>
            <person name="Buerger P."/>
            <person name="Wood-Charlson E.M."/>
            <person name="Weynberg K.D."/>
            <person name="Willis B."/>
            <person name="Van Oppen M.J."/>
        </authorList>
    </citation>
    <scope>NUCLEOTIDE SEQUENCE [LARGE SCALE GENOMIC DNA]</scope>
    <source>
        <strain evidence="1">AO1-A</strain>
    </source>
</reference>
<dbReference type="AlphaFoldDB" id="A0A1L9QCE3"/>
<dbReference type="Proteomes" id="UP000183940">
    <property type="component" value="Unassembled WGS sequence"/>
</dbReference>
<accession>A0A1L9QCE3</accession>
<comment type="caution">
    <text evidence="1">The sequence shown here is derived from an EMBL/GenBank/DDBJ whole genome shotgun (WGS) entry which is preliminary data.</text>
</comment>
<sequence>MTITERPSLWYITLEFHSSLLGDDEIILHYSDYLKEDGSFDGESFGEAIAAIFDGMEKEIANPGSVPYALGLDYLRYQGACKIQGIREYEREREDGFS</sequence>
<name>A0A1L9QCE3_9CYAN</name>
<evidence type="ECO:0000313" key="2">
    <source>
        <dbReference type="Proteomes" id="UP000183940"/>
    </source>
</evidence>
<evidence type="ECO:0000313" key="1">
    <source>
        <dbReference type="EMBL" id="OJJ11392.1"/>
    </source>
</evidence>
<organism evidence="1 2">
    <name type="scientific">Roseofilum reptotaenium AO1-A</name>
    <dbReference type="NCBI Taxonomy" id="1925591"/>
    <lineage>
        <taxon>Bacteria</taxon>
        <taxon>Bacillati</taxon>
        <taxon>Cyanobacteriota</taxon>
        <taxon>Cyanophyceae</taxon>
        <taxon>Desertifilales</taxon>
        <taxon>Desertifilaceae</taxon>
        <taxon>Roseofilum</taxon>
    </lineage>
</organism>